<keyword evidence="3" id="KW-0808">Transferase</keyword>
<gene>
    <name evidence="13" type="ORF">MSPICULIGERA_LOCUS18678</name>
</gene>
<evidence type="ECO:0000256" key="5">
    <source>
        <dbReference type="ARBA" id="ARBA00022694"/>
    </source>
</evidence>
<organism evidence="13 14">
    <name type="scientific">Mesorhabditis spiculigera</name>
    <dbReference type="NCBI Taxonomy" id="96644"/>
    <lineage>
        <taxon>Eukaryota</taxon>
        <taxon>Metazoa</taxon>
        <taxon>Ecdysozoa</taxon>
        <taxon>Nematoda</taxon>
        <taxon>Chromadorea</taxon>
        <taxon>Rhabditida</taxon>
        <taxon>Rhabditina</taxon>
        <taxon>Rhabditomorpha</taxon>
        <taxon>Rhabditoidea</taxon>
        <taxon>Rhabditidae</taxon>
        <taxon>Mesorhabditinae</taxon>
        <taxon>Mesorhabditis</taxon>
    </lineage>
</organism>
<dbReference type="Proteomes" id="UP001177023">
    <property type="component" value="Unassembled WGS sequence"/>
</dbReference>
<keyword evidence="4" id="KW-0949">S-adenosyl-L-methionine</keyword>
<keyword evidence="5" id="KW-0819">tRNA processing</keyword>
<comment type="function">
    <text evidence="7">Catalyzes the formation of 3-(3-amino-3-carboxypropyl)uridine (acp3U) at position 20 in the D-loop of several cytoplasmic tRNAs (acp3U(20)).</text>
</comment>
<evidence type="ECO:0000256" key="10">
    <source>
        <dbReference type="ARBA" id="ARBA00042508"/>
    </source>
</evidence>
<evidence type="ECO:0000259" key="12">
    <source>
        <dbReference type="SMART" id="SM01144"/>
    </source>
</evidence>
<dbReference type="SMART" id="SM01144">
    <property type="entry name" value="DTW"/>
    <property type="match status" value="1"/>
</dbReference>
<evidence type="ECO:0000256" key="8">
    <source>
        <dbReference type="ARBA" id="ARBA00038290"/>
    </source>
</evidence>
<dbReference type="InterPro" id="IPR051521">
    <property type="entry name" value="tRNA_Mod/Golgi_Maint"/>
</dbReference>
<dbReference type="GO" id="GO:0006400">
    <property type="term" value="P:tRNA modification"/>
    <property type="evidence" value="ECO:0007669"/>
    <property type="project" value="TreeGrafter"/>
</dbReference>
<evidence type="ECO:0000256" key="7">
    <source>
        <dbReference type="ARBA" id="ARBA00037050"/>
    </source>
</evidence>
<accession>A0AA36D5I3</accession>
<evidence type="ECO:0000256" key="11">
    <source>
        <dbReference type="ARBA" id="ARBA00048718"/>
    </source>
</evidence>
<evidence type="ECO:0000256" key="2">
    <source>
        <dbReference type="ARBA" id="ARBA00012386"/>
    </source>
</evidence>
<dbReference type="Pfam" id="PF03942">
    <property type="entry name" value="DTW"/>
    <property type="match status" value="1"/>
</dbReference>
<proteinExistence type="inferred from homology"/>
<comment type="catalytic activity">
    <reaction evidence="11">
        <text>a uridine in tRNA + S-adenosyl-L-methionine = a 3-[(3S)-3-amino-3-carboxypropyl]uridine in tRNA + S-methyl-5'-thioadenosine + H(+)</text>
        <dbReference type="Rhea" id="RHEA:62432"/>
        <dbReference type="Rhea" id="RHEA-COMP:13339"/>
        <dbReference type="Rhea" id="RHEA-COMP:16092"/>
        <dbReference type="ChEBI" id="CHEBI:15378"/>
        <dbReference type="ChEBI" id="CHEBI:17509"/>
        <dbReference type="ChEBI" id="CHEBI:59789"/>
        <dbReference type="ChEBI" id="CHEBI:65315"/>
        <dbReference type="ChEBI" id="CHEBI:82930"/>
        <dbReference type="EC" id="2.5.1.25"/>
    </reaction>
</comment>
<comment type="similarity">
    <text evidence="8">Belongs to the TDD superfamily. DTWD1 family.</text>
</comment>
<dbReference type="AlphaFoldDB" id="A0AA36D5I3"/>
<comment type="caution">
    <text evidence="13">The sequence shown here is derived from an EMBL/GenBank/DDBJ whole genome shotgun (WGS) entry which is preliminary data.</text>
</comment>
<feature type="non-terminal residue" evidence="13">
    <location>
        <position position="1"/>
    </location>
</feature>
<reference evidence="13" key="1">
    <citation type="submission" date="2023-06" db="EMBL/GenBank/DDBJ databases">
        <authorList>
            <person name="Delattre M."/>
        </authorList>
    </citation>
    <scope>NUCLEOTIDE SEQUENCE</scope>
    <source>
        <strain evidence="13">AF72</strain>
    </source>
</reference>
<keyword evidence="14" id="KW-1185">Reference proteome</keyword>
<dbReference type="EMBL" id="CATQJA010002659">
    <property type="protein sequence ID" value="CAJ0580480.1"/>
    <property type="molecule type" value="Genomic_DNA"/>
</dbReference>
<evidence type="ECO:0000256" key="3">
    <source>
        <dbReference type="ARBA" id="ARBA00022679"/>
    </source>
</evidence>
<sequence length="243" mass="28222">MSIATRETLKLSAYEPLEGIAKQECPTCKRRRMFFCYDCRQPMAGVFCPQVELPCLVDIIKHPKEKNSKSTAIHCKITAPKSTTLYSLDDIPNYSAEANTVLVFPSDDAISVEDYVKQHGEIKRFVVLDSTWFQTSVMQRIPEIKGLPCVHLKNYRTAFWRPQHKLDEHHLATIEAIYYALVEYHNAKKEREYEGEFDDLLYWFMLMRGKYDTREEAYFKRKAEDEADALAEGSEAKKTRANS</sequence>
<dbReference type="PANTHER" id="PTHR15627">
    <property type="entry name" value="NATURAL KILLER CELL-SPECIFIC ANTIGEN KLIP1"/>
    <property type="match status" value="1"/>
</dbReference>
<evidence type="ECO:0000256" key="1">
    <source>
        <dbReference type="ARBA" id="ARBA00004123"/>
    </source>
</evidence>
<evidence type="ECO:0000256" key="4">
    <source>
        <dbReference type="ARBA" id="ARBA00022691"/>
    </source>
</evidence>
<evidence type="ECO:0000313" key="13">
    <source>
        <dbReference type="EMBL" id="CAJ0580480.1"/>
    </source>
</evidence>
<dbReference type="GO" id="GO:0016432">
    <property type="term" value="F:tRNA-uridine aminocarboxypropyltransferase activity"/>
    <property type="evidence" value="ECO:0007669"/>
    <property type="project" value="UniProtKB-EC"/>
</dbReference>
<keyword evidence="6" id="KW-0539">Nucleus</keyword>
<name>A0AA36D5I3_9BILA</name>
<dbReference type="InterPro" id="IPR005636">
    <property type="entry name" value="DTW"/>
</dbReference>
<evidence type="ECO:0000256" key="9">
    <source>
        <dbReference type="ARBA" id="ARBA00039242"/>
    </source>
</evidence>
<dbReference type="GO" id="GO:0005634">
    <property type="term" value="C:nucleus"/>
    <property type="evidence" value="ECO:0007669"/>
    <property type="project" value="UniProtKB-SubCell"/>
</dbReference>
<dbReference type="EC" id="2.5.1.25" evidence="2"/>
<protein>
    <recommendedName>
        <fullName evidence="9">tRNA-uridine aminocarboxypropyltransferase 1</fullName>
        <ecNumber evidence="2">2.5.1.25</ecNumber>
    </recommendedName>
    <alternativeName>
        <fullName evidence="10">DTW domain-containing protein 1</fullName>
    </alternativeName>
</protein>
<comment type="subcellular location">
    <subcellularLocation>
        <location evidence="1">Nucleus</location>
    </subcellularLocation>
</comment>
<dbReference type="PANTHER" id="PTHR15627:SF8">
    <property type="entry name" value="TRNA-URIDINE AMINOCARBOXYPROPYLTRANSFERASE 1"/>
    <property type="match status" value="1"/>
</dbReference>
<evidence type="ECO:0000313" key="14">
    <source>
        <dbReference type="Proteomes" id="UP001177023"/>
    </source>
</evidence>
<feature type="domain" description="DTW" evidence="12">
    <location>
        <begin position="32"/>
        <end position="216"/>
    </location>
</feature>
<evidence type="ECO:0000256" key="6">
    <source>
        <dbReference type="ARBA" id="ARBA00023242"/>
    </source>
</evidence>